<reference evidence="4" key="2">
    <citation type="submission" date="2020-09" db="EMBL/GenBank/DDBJ databases">
        <authorList>
            <person name="Sun Q."/>
            <person name="Kim S."/>
        </authorList>
    </citation>
    <scope>NUCLEOTIDE SEQUENCE</scope>
    <source>
        <strain evidence="4">KCTC 42651</strain>
    </source>
</reference>
<dbReference type="Gene3D" id="3.40.50.2300">
    <property type="match status" value="1"/>
</dbReference>
<dbReference type="AlphaFoldDB" id="A0A918XPK6"/>
<dbReference type="EMBL" id="BMZS01000002">
    <property type="protein sequence ID" value="GHD42590.1"/>
    <property type="molecule type" value="Genomic_DNA"/>
</dbReference>
<dbReference type="Gene3D" id="3.20.20.450">
    <property type="entry name" value="EAL domain"/>
    <property type="match status" value="1"/>
</dbReference>
<dbReference type="Pfam" id="PF00563">
    <property type="entry name" value="EAL"/>
    <property type="match status" value="1"/>
</dbReference>
<dbReference type="CDD" id="cd01948">
    <property type="entry name" value="EAL"/>
    <property type="match status" value="1"/>
</dbReference>
<evidence type="ECO:0000259" key="3">
    <source>
        <dbReference type="PROSITE" id="PS50883"/>
    </source>
</evidence>
<feature type="modified residue" description="4-aspartylphosphate" evidence="1">
    <location>
        <position position="61"/>
    </location>
</feature>
<dbReference type="GO" id="GO:0000160">
    <property type="term" value="P:phosphorelay signal transduction system"/>
    <property type="evidence" value="ECO:0007669"/>
    <property type="project" value="InterPro"/>
</dbReference>
<dbReference type="Proteomes" id="UP000630353">
    <property type="component" value="Unassembled WGS sequence"/>
</dbReference>
<dbReference type="InterPro" id="IPR050706">
    <property type="entry name" value="Cyclic-di-GMP_PDE-like"/>
</dbReference>
<dbReference type="PANTHER" id="PTHR33121:SF79">
    <property type="entry name" value="CYCLIC DI-GMP PHOSPHODIESTERASE PDED-RELATED"/>
    <property type="match status" value="1"/>
</dbReference>
<dbReference type="PROSITE" id="PS50110">
    <property type="entry name" value="RESPONSE_REGULATORY"/>
    <property type="match status" value="1"/>
</dbReference>
<dbReference type="InterPro" id="IPR001633">
    <property type="entry name" value="EAL_dom"/>
</dbReference>
<feature type="domain" description="EAL" evidence="3">
    <location>
        <begin position="144"/>
        <end position="398"/>
    </location>
</feature>
<keyword evidence="5" id="KW-1185">Reference proteome</keyword>
<reference evidence="4" key="1">
    <citation type="journal article" date="2014" name="Int. J. Syst. Evol. Microbiol.">
        <title>Complete genome sequence of Corynebacterium casei LMG S-19264T (=DSM 44701T), isolated from a smear-ripened cheese.</title>
        <authorList>
            <consortium name="US DOE Joint Genome Institute (JGI-PGF)"/>
            <person name="Walter F."/>
            <person name="Albersmeier A."/>
            <person name="Kalinowski J."/>
            <person name="Ruckert C."/>
        </authorList>
    </citation>
    <scope>NUCLEOTIDE SEQUENCE</scope>
    <source>
        <strain evidence="4">KCTC 42651</strain>
    </source>
</reference>
<dbReference type="SMART" id="SM00052">
    <property type="entry name" value="EAL"/>
    <property type="match status" value="1"/>
</dbReference>
<dbReference type="Pfam" id="PF00072">
    <property type="entry name" value="Response_reg"/>
    <property type="match status" value="1"/>
</dbReference>
<evidence type="ECO:0000256" key="1">
    <source>
        <dbReference type="PROSITE-ProRule" id="PRU00169"/>
    </source>
</evidence>
<protein>
    <submittedName>
        <fullName evidence="4">Transcriptional regulator</fullName>
    </submittedName>
</protein>
<dbReference type="InterPro" id="IPR035919">
    <property type="entry name" value="EAL_sf"/>
</dbReference>
<name>A0A918XPK6_9PROT</name>
<dbReference type="GO" id="GO:0071111">
    <property type="term" value="F:cyclic-guanylate-specific phosphodiesterase activity"/>
    <property type="evidence" value="ECO:0007669"/>
    <property type="project" value="InterPro"/>
</dbReference>
<keyword evidence="1" id="KW-0597">Phosphoprotein</keyword>
<evidence type="ECO:0000313" key="5">
    <source>
        <dbReference type="Proteomes" id="UP000630353"/>
    </source>
</evidence>
<dbReference type="PROSITE" id="PS50883">
    <property type="entry name" value="EAL"/>
    <property type="match status" value="1"/>
</dbReference>
<comment type="caution">
    <text evidence="4">The sequence shown here is derived from an EMBL/GenBank/DDBJ whole genome shotgun (WGS) entry which is preliminary data.</text>
</comment>
<gene>
    <name evidence="4" type="primary">vieA</name>
    <name evidence="4" type="ORF">GCM10017083_07780</name>
</gene>
<dbReference type="InterPro" id="IPR001789">
    <property type="entry name" value="Sig_transdc_resp-reg_receiver"/>
</dbReference>
<accession>A0A918XPK6</accession>
<dbReference type="SUPFAM" id="SSF52172">
    <property type="entry name" value="CheY-like"/>
    <property type="match status" value="1"/>
</dbReference>
<dbReference type="RefSeq" id="WP_189987624.1">
    <property type="nucleotide sequence ID" value="NZ_BMZS01000002.1"/>
</dbReference>
<evidence type="ECO:0000259" key="2">
    <source>
        <dbReference type="PROSITE" id="PS50110"/>
    </source>
</evidence>
<evidence type="ECO:0000313" key="4">
    <source>
        <dbReference type="EMBL" id="GHD42590.1"/>
    </source>
</evidence>
<feature type="domain" description="Response regulatory" evidence="2">
    <location>
        <begin position="10"/>
        <end position="131"/>
    </location>
</feature>
<proteinExistence type="predicted"/>
<dbReference type="PANTHER" id="PTHR33121">
    <property type="entry name" value="CYCLIC DI-GMP PHOSPHODIESTERASE PDEF"/>
    <property type="match status" value="1"/>
</dbReference>
<dbReference type="SUPFAM" id="SSF141868">
    <property type="entry name" value="EAL domain-like"/>
    <property type="match status" value="1"/>
</dbReference>
<organism evidence="4 5">
    <name type="scientific">Thalassobaculum fulvum</name>
    <dbReference type="NCBI Taxonomy" id="1633335"/>
    <lineage>
        <taxon>Bacteria</taxon>
        <taxon>Pseudomonadati</taxon>
        <taxon>Pseudomonadota</taxon>
        <taxon>Alphaproteobacteria</taxon>
        <taxon>Rhodospirillales</taxon>
        <taxon>Thalassobaculaceae</taxon>
        <taxon>Thalassobaculum</taxon>
    </lineage>
</organism>
<sequence length="398" mass="41680">MTETTLLRGAVLLAEDDPHQREILTRLARPLTSGDLLVAEHGADALSKLDGRSELDLLITDLQMPVMDGVALLRHVAERGLSPMVVLVSAEHSSILTAAERVARAYGMRLLGSVAKPVTRAALHALVAGAAPVPPVRIPGPSVVALSAAEIRSWIGQGHLSIDLQPKLELASGTVGGAEALARLFSPVAGLRIPPGRFVPVIESDRMLTADFTLAVTRTVAGALAAWPVGTPPPTLSINLPGSSLADPALADRLAEALDHAGIEPARIVWEVTETAALESMGAAIEILTRLRLKGSGLSIDDYGTGHSSLGRLAAIPFTEVKLDRAFVHGCAADRSARTIIASTVQLAHDLGMKCVAEGAETDDEVDVLRDLGCDAVQGYAVARPMPVDAFAAWCLAR</sequence>
<dbReference type="InterPro" id="IPR011006">
    <property type="entry name" value="CheY-like_superfamily"/>
</dbReference>
<dbReference type="SMART" id="SM00448">
    <property type="entry name" value="REC"/>
    <property type="match status" value="1"/>
</dbReference>